<dbReference type="Pfam" id="PF02878">
    <property type="entry name" value="PGM_PMM_I"/>
    <property type="match status" value="1"/>
</dbReference>
<dbReference type="Gene3D" id="3.30.310.50">
    <property type="entry name" value="Alpha-D-phosphohexomutase, C-terminal domain"/>
    <property type="match status" value="1"/>
</dbReference>
<evidence type="ECO:0000256" key="7">
    <source>
        <dbReference type="ARBA" id="ARBA00023235"/>
    </source>
</evidence>
<evidence type="ECO:0000256" key="6">
    <source>
        <dbReference type="ARBA" id="ARBA00022842"/>
    </source>
</evidence>
<dbReference type="GO" id="GO:0004614">
    <property type="term" value="F:phosphoglucomutase activity"/>
    <property type="evidence" value="ECO:0007669"/>
    <property type="project" value="UniProtKB-EC"/>
</dbReference>
<protein>
    <recommendedName>
        <fullName evidence="4">phosphoglucomutase (alpha-D-glucose-1,6-bisphosphate-dependent)</fullName>
        <ecNumber evidence="4">5.4.2.2</ecNumber>
    </recommendedName>
</protein>
<dbReference type="InterPro" id="IPR005846">
    <property type="entry name" value="A-D-PHexomutase_a/b/a-III"/>
</dbReference>
<dbReference type="InterPro" id="IPR005841">
    <property type="entry name" value="Alpha-D-phosphohexomutase_SF"/>
</dbReference>
<evidence type="ECO:0000256" key="4">
    <source>
        <dbReference type="ARBA" id="ARBA00012728"/>
    </source>
</evidence>
<dbReference type="InterPro" id="IPR016055">
    <property type="entry name" value="A-D-PHexomutase_a/b/a-I/II/III"/>
</dbReference>
<dbReference type="InterPro" id="IPR036900">
    <property type="entry name" value="A-D-PHexomutase_C_sf"/>
</dbReference>
<evidence type="ECO:0000256" key="5">
    <source>
        <dbReference type="ARBA" id="ARBA00022723"/>
    </source>
</evidence>
<comment type="similarity">
    <text evidence="3">Belongs to the phosphohexose mutase family.</text>
</comment>
<dbReference type="PANTHER" id="PTHR22573:SF2">
    <property type="entry name" value="PHOSPHOGLUCOMUTASE"/>
    <property type="match status" value="1"/>
</dbReference>
<comment type="cofactor">
    <cofactor evidence="2">
        <name>Mg(2+)</name>
        <dbReference type="ChEBI" id="CHEBI:18420"/>
    </cofactor>
</comment>
<dbReference type="EMBL" id="GBHO01004732">
    <property type="protein sequence ID" value="JAG38872.1"/>
    <property type="molecule type" value="Transcribed_RNA"/>
</dbReference>
<dbReference type="SUPFAM" id="SSF55957">
    <property type="entry name" value="Phosphoglucomutase, C-terminal domain"/>
    <property type="match status" value="1"/>
</dbReference>
<reference evidence="10" key="2">
    <citation type="submission" date="2014-07" db="EMBL/GenBank/DDBJ databases">
        <authorList>
            <person name="Hull J."/>
        </authorList>
    </citation>
    <scope>NUCLEOTIDE SEQUENCE</scope>
</reference>
<dbReference type="GO" id="GO:0046872">
    <property type="term" value="F:metal ion binding"/>
    <property type="evidence" value="ECO:0007669"/>
    <property type="project" value="UniProtKB-KW"/>
</dbReference>
<dbReference type="InterPro" id="IPR045244">
    <property type="entry name" value="PGM"/>
</dbReference>
<evidence type="ECO:0000259" key="8">
    <source>
        <dbReference type="Pfam" id="PF02878"/>
    </source>
</evidence>
<dbReference type="Pfam" id="PF24947">
    <property type="entry name" value="PGM1_C_vert_fung"/>
    <property type="match status" value="1"/>
</dbReference>
<feature type="domain" description="Alpha-D-phosphohexomutase alpha/beta/alpha" evidence="9">
    <location>
        <begin position="338"/>
        <end position="433"/>
    </location>
</feature>
<dbReference type="Pfam" id="PF02880">
    <property type="entry name" value="PGM_PMM_III"/>
    <property type="match status" value="1"/>
</dbReference>
<dbReference type="SUPFAM" id="SSF53738">
    <property type="entry name" value="Phosphoglucomutase, first 3 domains"/>
    <property type="match status" value="3"/>
</dbReference>
<feature type="domain" description="Alpha-D-phosphohexomutase alpha/beta/alpha" evidence="8">
    <location>
        <begin position="39"/>
        <end position="172"/>
    </location>
</feature>
<sequence length="576" mass="64599">MDMFTVTSSDQMKHAITTIKSEPFPDQLTVSNITFVGLEKRATDFNRDQYTENFIQACFNVLKINKAFVVGGSGNDFSLGIILKIVRVGAGNGIDKIYTGSRGIISRPAMSYSTVKYGCWGFLIHYIDSLFACHRSTDEQRVSIDLITPEGGPIDPDVIDEIFVETQNIEEYKVVNSIRALNLSRSSNMLFKVDASELVVSVIETISEYVKVIEGMFNLDRINSLLNGSSYSRPFRIIVDCNHGGIGPYARRIFEDELGAGKGSVINYEPSNDVRCFNTSTAGKTEVDVEMKSSTCDLGAALDSDGGRCMIYGRRGFLIPSGETLSVITSHYHAIPYFLKHKFNGVARSFFTPSCVDDVTKNGSLNFVEAPGSWRYFNEMMDSKKILLCESHNFEMGSHHVGVRDGIWTILAWLSLVIHFHKPVKDIMFTHWSIYGRNYVTTYEFHDLSVSKIVKVFSDMTNIMFKVENLGSSTRMACGENYKIVDADKFSYNYSSKRETQNEPALRVLVEPKGRIIFRPLLEEDKGVIQIIIEVLSKTDHNLPNKTAITENLFQLAMQIGKIAAGTGKNKPDFIF</sequence>
<dbReference type="GO" id="GO:0005829">
    <property type="term" value="C:cytosol"/>
    <property type="evidence" value="ECO:0007669"/>
    <property type="project" value="TreeGrafter"/>
</dbReference>
<comment type="catalytic activity">
    <reaction evidence="1">
        <text>alpha-D-glucose 1-phosphate = alpha-D-glucose 6-phosphate</text>
        <dbReference type="Rhea" id="RHEA:23536"/>
        <dbReference type="ChEBI" id="CHEBI:58225"/>
        <dbReference type="ChEBI" id="CHEBI:58601"/>
        <dbReference type="EC" id="5.4.2.2"/>
    </reaction>
</comment>
<dbReference type="EMBL" id="GBRD01012358">
    <property type="protein sequence ID" value="JAG53466.1"/>
    <property type="molecule type" value="Transcribed_RNA"/>
</dbReference>
<dbReference type="Gene3D" id="3.40.120.10">
    <property type="entry name" value="Alpha-D-Glucose-1,6-Bisphosphate, subunit A, domain 3"/>
    <property type="match status" value="3"/>
</dbReference>
<evidence type="ECO:0000313" key="10">
    <source>
        <dbReference type="EMBL" id="JAG38872.1"/>
    </source>
</evidence>
<evidence type="ECO:0000256" key="3">
    <source>
        <dbReference type="ARBA" id="ARBA00010231"/>
    </source>
</evidence>
<accession>A0A0A9Z0S3</accession>
<dbReference type="PRINTS" id="PR00509">
    <property type="entry name" value="PGMPMM"/>
</dbReference>
<dbReference type="PANTHER" id="PTHR22573">
    <property type="entry name" value="PHOSPHOHEXOMUTASE FAMILY MEMBER"/>
    <property type="match status" value="1"/>
</dbReference>
<proteinExistence type="inferred from homology"/>
<dbReference type="GO" id="GO:0005975">
    <property type="term" value="P:carbohydrate metabolic process"/>
    <property type="evidence" value="ECO:0007669"/>
    <property type="project" value="InterPro"/>
</dbReference>
<keyword evidence="7" id="KW-0413">Isomerase</keyword>
<reference evidence="11" key="3">
    <citation type="submission" date="2014-09" db="EMBL/GenBank/DDBJ databases">
        <authorList>
            <person name="Magalhaes I.L.F."/>
            <person name="Oliveira U."/>
            <person name="Santos F.R."/>
            <person name="Vidigal T.H.D.A."/>
            <person name="Brescovit A.D."/>
            <person name="Santos A.J."/>
        </authorList>
    </citation>
    <scope>NUCLEOTIDE SEQUENCE</scope>
</reference>
<dbReference type="EC" id="5.4.2.2" evidence="4"/>
<organism evidence="10">
    <name type="scientific">Lygus hesperus</name>
    <name type="common">Western plant bug</name>
    <dbReference type="NCBI Taxonomy" id="30085"/>
    <lineage>
        <taxon>Eukaryota</taxon>
        <taxon>Metazoa</taxon>
        <taxon>Ecdysozoa</taxon>
        <taxon>Arthropoda</taxon>
        <taxon>Hexapoda</taxon>
        <taxon>Insecta</taxon>
        <taxon>Pterygota</taxon>
        <taxon>Neoptera</taxon>
        <taxon>Paraneoptera</taxon>
        <taxon>Hemiptera</taxon>
        <taxon>Heteroptera</taxon>
        <taxon>Panheteroptera</taxon>
        <taxon>Cimicomorpha</taxon>
        <taxon>Miridae</taxon>
        <taxon>Mirini</taxon>
        <taxon>Lygus</taxon>
    </lineage>
</organism>
<evidence type="ECO:0000256" key="2">
    <source>
        <dbReference type="ARBA" id="ARBA00001946"/>
    </source>
</evidence>
<dbReference type="InterPro" id="IPR005844">
    <property type="entry name" value="A-D-PHexomutase_a/b/a-I"/>
</dbReference>
<evidence type="ECO:0000256" key="1">
    <source>
        <dbReference type="ARBA" id="ARBA00000443"/>
    </source>
</evidence>
<keyword evidence="6" id="KW-0460">Magnesium</keyword>
<gene>
    <name evidence="10" type="primary">Pgm_0</name>
    <name evidence="10" type="ORF">CM83_98953</name>
</gene>
<evidence type="ECO:0000259" key="9">
    <source>
        <dbReference type="Pfam" id="PF02880"/>
    </source>
</evidence>
<name>A0A0A9Z0S3_LYGHE</name>
<evidence type="ECO:0000313" key="11">
    <source>
        <dbReference type="EMBL" id="JAG53466.1"/>
    </source>
</evidence>
<reference evidence="10" key="1">
    <citation type="journal article" date="2014" name="PLoS ONE">
        <title>Transcriptome-Based Identification of ABC Transporters in the Western Tarnished Plant Bug Lygus hesperus.</title>
        <authorList>
            <person name="Hull J.J."/>
            <person name="Chaney K."/>
            <person name="Geib S.M."/>
            <person name="Fabrick J.A."/>
            <person name="Brent C.S."/>
            <person name="Walsh D."/>
            <person name="Lavine L.C."/>
        </authorList>
    </citation>
    <scope>NUCLEOTIDE SEQUENCE</scope>
</reference>
<dbReference type="AlphaFoldDB" id="A0A0A9Z0S3"/>
<keyword evidence="5" id="KW-0479">Metal-binding</keyword>